<dbReference type="Gene3D" id="1.10.10.10">
    <property type="entry name" value="Winged helix-like DNA-binding domain superfamily/Winged helix DNA-binding domain"/>
    <property type="match status" value="1"/>
</dbReference>
<dbReference type="GO" id="GO:0003677">
    <property type="term" value="F:DNA binding"/>
    <property type="evidence" value="ECO:0007669"/>
    <property type="project" value="UniProtKB-KW"/>
</dbReference>
<proteinExistence type="predicted"/>
<evidence type="ECO:0000313" key="6">
    <source>
        <dbReference type="Proteomes" id="UP000198639"/>
    </source>
</evidence>
<evidence type="ECO:0000256" key="2">
    <source>
        <dbReference type="ARBA" id="ARBA00023125"/>
    </source>
</evidence>
<dbReference type="Proteomes" id="UP000198639">
    <property type="component" value="Unassembled WGS sequence"/>
</dbReference>
<evidence type="ECO:0000259" key="4">
    <source>
        <dbReference type="PROSITE" id="PS50987"/>
    </source>
</evidence>
<dbReference type="InterPro" id="IPR011991">
    <property type="entry name" value="ArsR-like_HTH"/>
</dbReference>
<name>A0A1I1NVV5_9BURK</name>
<keyword evidence="2" id="KW-0238">DNA-binding</keyword>
<reference evidence="6" key="1">
    <citation type="submission" date="2016-10" db="EMBL/GenBank/DDBJ databases">
        <authorList>
            <person name="Varghese N."/>
            <person name="Submissions S."/>
        </authorList>
    </citation>
    <scope>NUCLEOTIDE SEQUENCE [LARGE SCALE GENOMIC DNA]</scope>
    <source>
        <strain evidence="6">CGMCC 1.12041</strain>
    </source>
</reference>
<keyword evidence="6" id="KW-1185">Reference proteome</keyword>
<dbReference type="SUPFAM" id="SSF46785">
    <property type="entry name" value="Winged helix' DNA-binding domain"/>
    <property type="match status" value="1"/>
</dbReference>
<keyword evidence="1" id="KW-0805">Transcription regulation</keyword>
<dbReference type="InterPro" id="IPR036390">
    <property type="entry name" value="WH_DNA-bd_sf"/>
</dbReference>
<dbReference type="STRING" id="1164594.SAMN05216204_11460"/>
<feature type="domain" description="HTH arsR-type" evidence="4">
    <location>
        <begin position="7"/>
        <end position="104"/>
    </location>
</feature>
<evidence type="ECO:0000256" key="3">
    <source>
        <dbReference type="ARBA" id="ARBA00023163"/>
    </source>
</evidence>
<dbReference type="NCBIfam" id="NF033788">
    <property type="entry name" value="HTH_metalloreg"/>
    <property type="match status" value="1"/>
</dbReference>
<dbReference type="PROSITE" id="PS50987">
    <property type="entry name" value="HTH_ARSR_2"/>
    <property type="match status" value="1"/>
</dbReference>
<dbReference type="EMBL" id="FOLD01000014">
    <property type="protein sequence ID" value="SFD01811.1"/>
    <property type="molecule type" value="Genomic_DNA"/>
</dbReference>
<dbReference type="PANTHER" id="PTHR43132:SF2">
    <property type="entry name" value="ARSENICAL RESISTANCE OPERON REPRESSOR ARSR-RELATED"/>
    <property type="match status" value="1"/>
</dbReference>
<dbReference type="AlphaFoldDB" id="A0A1I1NVV5"/>
<dbReference type="InterPro" id="IPR001845">
    <property type="entry name" value="HTH_ArsR_DNA-bd_dom"/>
</dbReference>
<sequence>MMEMIEHTGMDTKAAIAALAALAQESRLATFRLLVQAGPAGMAASRIAESLGIPASSLSFHLKELTHAGLIAPRQEGRFIIYAAQFDTMNALLGFLTENCCGGNPCSPVCAPTKKP</sequence>
<dbReference type="PRINTS" id="PR00778">
    <property type="entry name" value="HTHARSR"/>
</dbReference>
<dbReference type="PANTHER" id="PTHR43132">
    <property type="entry name" value="ARSENICAL RESISTANCE OPERON REPRESSOR ARSR-RELATED"/>
    <property type="match status" value="1"/>
</dbReference>
<protein>
    <submittedName>
        <fullName evidence="5">Transcriptional regulator, ArsR family</fullName>
    </submittedName>
</protein>
<dbReference type="InterPro" id="IPR036388">
    <property type="entry name" value="WH-like_DNA-bd_sf"/>
</dbReference>
<evidence type="ECO:0000313" key="5">
    <source>
        <dbReference type="EMBL" id="SFD01811.1"/>
    </source>
</evidence>
<dbReference type="SMART" id="SM00418">
    <property type="entry name" value="HTH_ARSR"/>
    <property type="match status" value="1"/>
</dbReference>
<accession>A0A1I1NVV5</accession>
<keyword evidence="3" id="KW-0804">Transcription</keyword>
<dbReference type="GO" id="GO:0003700">
    <property type="term" value="F:DNA-binding transcription factor activity"/>
    <property type="evidence" value="ECO:0007669"/>
    <property type="project" value="InterPro"/>
</dbReference>
<evidence type="ECO:0000256" key="1">
    <source>
        <dbReference type="ARBA" id="ARBA00023015"/>
    </source>
</evidence>
<gene>
    <name evidence="5" type="ORF">SAMN05216204_11460</name>
</gene>
<dbReference type="Pfam" id="PF12840">
    <property type="entry name" value="HTH_20"/>
    <property type="match status" value="1"/>
</dbReference>
<dbReference type="CDD" id="cd00090">
    <property type="entry name" value="HTH_ARSR"/>
    <property type="match status" value="1"/>
</dbReference>
<organism evidence="5 6">
    <name type="scientific">Massilia yuzhufengensis</name>
    <dbReference type="NCBI Taxonomy" id="1164594"/>
    <lineage>
        <taxon>Bacteria</taxon>
        <taxon>Pseudomonadati</taxon>
        <taxon>Pseudomonadota</taxon>
        <taxon>Betaproteobacteria</taxon>
        <taxon>Burkholderiales</taxon>
        <taxon>Oxalobacteraceae</taxon>
        <taxon>Telluria group</taxon>
        <taxon>Massilia</taxon>
    </lineage>
</organism>
<dbReference type="InterPro" id="IPR051011">
    <property type="entry name" value="Metal_resp_trans_reg"/>
</dbReference>